<evidence type="ECO:0008006" key="3">
    <source>
        <dbReference type="Google" id="ProtNLM"/>
    </source>
</evidence>
<gene>
    <name evidence="1" type="primary">Necator_chrI.g2315</name>
    <name evidence="1" type="ORF">RB195_006188</name>
</gene>
<protein>
    <recommendedName>
        <fullName evidence="3">Endonuclease/exonuclease/phosphatase domain-containing protein</fullName>
    </recommendedName>
</protein>
<keyword evidence="2" id="KW-1185">Reference proteome</keyword>
<comment type="caution">
    <text evidence="1">The sequence shown here is derived from an EMBL/GenBank/DDBJ whole genome shotgun (WGS) entry which is preliminary data.</text>
</comment>
<sequence>MTICTYNARTLASDAAIEDLMMQVRKFKHDVIGLTEMRRRHPLNAVYDTGEELFLGTCDSRGVRGVGFWKDTVMDIIEEEYDRLAENLQNCMRNADTTACNALQTDDKGRPQRERTEVLPKDAEAGKPFAKPVEASSIAGRRDVCDSVETEAVMEALDNQGVPTQNIKHQSSRTNADRIRRNMWMHHVDGLHLNLKKMFMRNGWVSDAPFTLNGTNISKFTSYVYLGPGDEHEEHLACDLLFNTTVLLTLTIVSETWAHRKQEENAVSVTERSTERAMLGVSHFTQLRDGIRSSILRQRPRIR</sequence>
<evidence type="ECO:0000313" key="1">
    <source>
        <dbReference type="EMBL" id="KAK6728983.1"/>
    </source>
</evidence>
<dbReference type="Proteomes" id="UP001303046">
    <property type="component" value="Unassembled WGS sequence"/>
</dbReference>
<proteinExistence type="predicted"/>
<dbReference type="EMBL" id="JAVFWL010000001">
    <property type="protein sequence ID" value="KAK6728983.1"/>
    <property type="molecule type" value="Genomic_DNA"/>
</dbReference>
<reference evidence="1 2" key="1">
    <citation type="submission" date="2023-08" db="EMBL/GenBank/DDBJ databases">
        <title>A Necator americanus chromosomal reference genome.</title>
        <authorList>
            <person name="Ilik V."/>
            <person name="Petrzelkova K.J."/>
            <person name="Pardy F."/>
            <person name="Fuh T."/>
            <person name="Niatou-Singa F.S."/>
            <person name="Gouil Q."/>
            <person name="Baker L."/>
            <person name="Ritchie M.E."/>
            <person name="Jex A.R."/>
            <person name="Gazzola D."/>
            <person name="Li H."/>
            <person name="Toshio Fujiwara R."/>
            <person name="Zhan B."/>
            <person name="Aroian R.V."/>
            <person name="Pafco B."/>
            <person name="Schwarz E.M."/>
        </authorList>
    </citation>
    <scope>NUCLEOTIDE SEQUENCE [LARGE SCALE GENOMIC DNA]</scope>
    <source>
        <strain evidence="1 2">Aroian</strain>
        <tissue evidence="1">Whole animal</tissue>
    </source>
</reference>
<evidence type="ECO:0000313" key="2">
    <source>
        <dbReference type="Proteomes" id="UP001303046"/>
    </source>
</evidence>
<accession>A0ABR1BRE5</accession>
<name>A0ABR1BRE5_NECAM</name>
<organism evidence="1 2">
    <name type="scientific">Necator americanus</name>
    <name type="common">Human hookworm</name>
    <dbReference type="NCBI Taxonomy" id="51031"/>
    <lineage>
        <taxon>Eukaryota</taxon>
        <taxon>Metazoa</taxon>
        <taxon>Ecdysozoa</taxon>
        <taxon>Nematoda</taxon>
        <taxon>Chromadorea</taxon>
        <taxon>Rhabditida</taxon>
        <taxon>Rhabditina</taxon>
        <taxon>Rhabditomorpha</taxon>
        <taxon>Strongyloidea</taxon>
        <taxon>Ancylostomatidae</taxon>
        <taxon>Bunostominae</taxon>
        <taxon>Necator</taxon>
    </lineage>
</organism>